<organism evidence="13">
    <name type="scientific">candidate division WS2 bacterium ADurb.Bin280</name>
    <dbReference type="NCBI Taxonomy" id="1852829"/>
    <lineage>
        <taxon>Bacteria</taxon>
        <taxon>candidate division WS2</taxon>
    </lineage>
</organism>
<evidence type="ECO:0000256" key="8">
    <source>
        <dbReference type="ARBA" id="ARBA00022741"/>
    </source>
</evidence>
<dbReference type="InterPro" id="IPR050156">
    <property type="entry name" value="TC-AMP_synthase_SUA5"/>
</dbReference>
<comment type="subcellular location">
    <subcellularLocation>
        <location evidence="1">Cytoplasm</location>
    </subcellularLocation>
</comment>
<dbReference type="GO" id="GO:0005524">
    <property type="term" value="F:ATP binding"/>
    <property type="evidence" value="ECO:0007669"/>
    <property type="project" value="UniProtKB-KW"/>
</dbReference>
<dbReference type="InterPro" id="IPR017945">
    <property type="entry name" value="DHBP_synth_RibB-like_a/b_dom"/>
</dbReference>
<dbReference type="Proteomes" id="UP000485367">
    <property type="component" value="Unassembled WGS sequence"/>
</dbReference>
<comment type="caution">
    <text evidence="13">The sequence shown here is derived from an EMBL/GenBank/DDBJ whole genome shotgun (WGS) entry which is preliminary data.</text>
</comment>
<dbReference type="InterPro" id="IPR006070">
    <property type="entry name" value="Sua5-like_dom"/>
</dbReference>
<keyword evidence="6" id="KW-0819">tRNA processing</keyword>
<dbReference type="GO" id="GO:0005737">
    <property type="term" value="C:cytoplasm"/>
    <property type="evidence" value="ECO:0007669"/>
    <property type="project" value="UniProtKB-SubCell"/>
</dbReference>
<dbReference type="GO" id="GO:0000049">
    <property type="term" value="F:tRNA binding"/>
    <property type="evidence" value="ECO:0007669"/>
    <property type="project" value="TreeGrafter"/>
</dbReference>
<proteinExistence type="inferred from homology"/>
<dbReference type="EC" id="2.7.7.87" evidence="3"/>
<dbReference type="PROSITE" id="PS51163">
    <property type="entry name" value="YRDC"/>
    <property type="match status" value="1"/>
</dbReference>
<dbReference type="NCBIfam" id="TIGR00057">
    <property type="entry name" value="L-threonylcarbamoyladenylate synthase"/>
    <property type="match status" value="1"/>
</dbReference>
<dbReference type="GO" id="GO:0006450">
    <property type="term" value="P:regulation of translational fidelity"/>
    <property type="evidence" value="ECO:0007669"/>
    <property type="project" value="TreeGrafter"/>
</dbReference>
<keyword evidence="8" id="KW-0547">Nucleotide-binding</keyword>
<evidence type="ECO:0000256" key="1">
    <source>
        <dbReference type="ARBA" id="ARBA00004496"/>
    </source>
</evidence>
<evidence type="ECO:0000259" key="12">
    <source>
        <dbReference type="PROSITE" id="PS51163"/>
    </source>
</evidence>
<dbReference type="PANTHER" id="PTHR17490:SF16">
    <property type="entry name" value="THREONYLCARBAMOYL-AMP SYNTHASE"/>
    <property type="match status" value="1"/>
</dbReference>
<evidence type="ECO:0000256" key="5">
    <source>
        <dbReference type="ARBA" id="ARBA00022679"/>
    </source>
</evidence>
<reference evidence="13" key="1">
    <citation type="submission" date="2017-02" db="EMBL/GenBank/DDBJ databases">
        <title>Delving into the versatile metabolic prowess of the omnipresent phylum Bacteroidetes.</title>
        <authorList>
            <person name="Nobu M.K."/>
            <person name="Mei R."/>
            <person name="Narihiro T."/>
            <person name="Kuroda K."/>
            <person name="Liu W.-T."/>
        </authorList>
    </citation>
    <scope>NUCLEOTIDE SEQUENCE</scope>
    <source>
        <strain evidence="13">ADurb.Bin280</strain>
    </source>
</reference>
<evidence type="ECO:0000256" key="10">
    <source>
        <dbReference type="ARBA" id="ARBA00029774"/>
    </source>
</evidence>
<accession>A0A1V5SCT1</accession>
<keyword evidence="9" id="KW-0067">ATP-binding</keyword>
<evidence type="ECO:0000256" key="7">
    <source>
        <dbReference type="ARBA" id="ARBA00022695"/>
    </source>
</evidence>
<dbReference type="Pfam" id="PF01300">
    <property type="entry name" value="Sua5_yciO_yrdC"/>
    <property type="match status" value="1"/>
</dbReference>
<keyword evidence="4" id="KW-0963">Cytoplasm</keyword>
<dbReference type="GO" id="GO:0003725">
    <property type="term" value="F:double-stranded RNA binding"/>
    <property type="evidence" value="ECO:0007669"/>
    <property type="project" value="InterPro"/>
</dbReference>
<comment type="catalytic activity">
    <reaction evidence="11">
        <text>L-threonine + hydrogencarbonate + ATP = L-threonylcarbamoyladenylate + diphosphate + H2O</text>
        <dbReference type="Rhea" id="RHEA:36407"/>
        <dbReference type="ChEBI" id="CHEBI:15377"/>
        <dbReference type="ChEBI" id="CHEBI:17544"/>
        <dbReference type="ChEBI" id="CHEBI:30616"/>
        <dbReference type="ChEBI" id="CHEBI:33019"/>
        <dbReference type="ChEBI" id="CHEBI:57926"/>
        <dbReference type="ChEBI" id="CHEBI:73682"/>
        <dbReference type="EC" id="2.7.7.87"/>
    </reaction>
</comment>
<evidence type="ECO:0000256" key="6">
    <source>
        <dbReference type="ARBA" id="ARBA00022694"/>
    </source>
</evidence>
<protein>
    <recommendedName>
        <fullName evidence="10">L-threonylcarbamoyladenylate synthase</fullName>
        <ecNumber evidence="3">2.7.7.87</ecNumber>
    </recommendedName>
    <alternativeName>
        <fullName evidence="10">L-threonylcarbamoyladenylate synthase</fullName>
    </alternativeName>
</protein>
<keyword evidence="5 13" id="KW-0808">Transferase</keyword>
<dbReference type="PANTHER" id="PTHR17490">
    <property type="entry name" value="SUA5"/>
    <property type="match status" value="1"/>
</dbReference>
<evidence type="ECO:0000313" key="13">
    <source>
        <dbReference type="EMBL" id="OQA52295.1"/>
    </source>
</evidence>
<dbReference type="AlphaFoldDB" id="A0A1V5SCT1"/>
<keyword evidence="7 13" id="KW-0548">Nucleotidyltransferase</keyword>
<dbReference type="GO" id="GO:0008033">
    <property type="term" value="P:tRNA processing"/>
    <property type="evidence" value="ECO:0007669"/>
    <property type="project" value="UniProtKB-KW"/>
</dbReference>
<evidence type="ECO:0000256" key="3">
    <source>
        <dbReference type="ARBA" id="ARBA00012584"/>
    </source>
</evidence>
<sequence length="187" mass="20572">MQITLTQQSRGLVINKAVSVLEKGGIIVYPSDTVYGLAVDATNDAAIERLTDLKGRRPDQKFSYNFSDFSMVEKFVDLKEDQKQIIKKYLPGPLTFIVSGEVSVRIPENSIITDLTRAFGKPTTATSANLTGMPPIISIKSLDAKLYLNSDLIIEDIEFAGAKPSTIVDISEKPYKVIREGDVPFQG</sequence>
<evidence type="ECO:0000256" key="9">
    <source>
        <dbReference type="ARBA" id="ARBA00022840"/>
    </source>
</evidence>
<dbReference type="EMBL" id="MWBO01000037">
    <property type="protein sequence ID" value="OQA52295.1"/>
    <property type="molecule type" value="Genomic_DNA"/>
</dbReference>
<dbReference type="SUPFAM" id="SSF55821">
    <property type="entry name" value="YrdC/RibB"/>
    <property type="match status" value="1"/>
</dbReference>
<evidence type="ECO:0000256" key="2">
    <source>
        <dbReference type="ARBA" id="ARBA00007663"/>
    </source>
</evidence>
<dbReference type="Gene3D" id="3.90.870.10">
    <property type="entry name" value="DHBP synthase"/>
    <property type="match status" value="1"/>
</dbReference>
<comment type="similarity">
    <text evidence="2">Belongs to the SUA5 family.</text>
</comment>
<evidence type="ECO:0000256" key="4">
    <source>
        <dbReference type="ARBA" id="ARBA00022490"/>
    </source>
</evidence>
<dbReference type="GO" id="GO:0061710">
    <property type="term" value="F:L-threonylcarbamoyladenylate synthase"/>
    <property type="evidence" value="ECO:0007669"/>
    <property type="project" value="UniProtKB-EC"/>
</dbReference>
<name>A0A1V5SCT1_9BACT</name>
<feature type="domain" description="YrdC-like" evidence="12">
    <location>
        <begin position="11"/>
        <end position="183"/>
    </location>
</feature>
<evidence type="ECO:0000256" key="11">
    <source>
        <dbReference type="ARBA" id="ARBA00048366"/>
    </source>
</evidence>
<gene>
    <name evidence="13" type="primary">tsaC</name>
    <name evidence="13" type="ORF">BWY43_00558</name>
</gene>